<evidence type="ECO:0000256" key="14">
    <source>
        <dbReference type="ARBA" id="ARBA00023136"/>
    </source>
</evidence>
<evidence type="ECO:0000256" key="16">
    <source>
        <dbReference type="RuleBase" id="RU003404"/>
    </source>
</evidence>
<evidence type="ECO:0000256" key="4">
    <source>
        <dbReference type="ARBA" id="ARBA00022448"/>
    </source>
</evidence>
<evidence type="ECO:0000259" key="17">
    <source>
        <dbReference type="Pfam" id="PF00361"/>
    </source>
</evidence>
<dbReference type="InterPro" id="IPR010934">
    <property type="entry name" value="NADH_DH_su5_C"/>
</dbReference>
<feature type="transmembrane region" description="Helical" evidence="16">
    <location>
        <begin position="375"/>
        <end position="397"/>
    </location>
</feature>
<evidence type="ECO:0000259" key="19">
    <source>
        <dbReference type="Pfam" id="PF06455"/>
    </source>
</evidence>
<feature type="transmembrane region" description="Helical" evidence="16">
    <location>
        <begin position="332"/>
        <end position="355"/>
    </location>
</feature>
<accession>A0A344AYV6</accession>
<evidence type="ECO:0000256" key="2">
    <source>
        <dbReference type="ARBA" id="ARBA00012944"/>
    </source>
</evidence>
<dbReference type="Pfam" id="PF06455">
    <property type="entry name" value="NADH5_C"/>
    <property type="match status" value="1"/>
</dbReference>
<feature type="transmembrane region" description="Helical" evidence="16">
    <location>
        <begin position="302"/>
        <end position="320"/>
    </location>
</feature>
<geneLocation type="mitochondrion" evidence="20"/>
<dbReference type="GO" id="GO:0003954">
    <property type="term" value="F:NADH dehydrogenase activity"/>
    <property type="evidence" value="ECO:0007669"/>
    <property type="project" value="TreeGrafter"/>
</dbReference>
<feature type="transmembrane region" description="Helical" evidence="16">
    <location>
        <begin position="447"/>
        <end position="473"/>
    </location>
</feature>
<evidence type="ECO:0000259" key="18">
    <source>
        <dbReference type="Pfam" id="PF00662"/>
    </source>
</evidence>
<evidence type="ECO:0000256" key="3">
    <source>
        <dbReference type="ARBA" id="ARBA00021096"/>
    </source>
</evidence>
<keyword evidence="14 16" id="KW-0472">Membrane</keyword>
<evidence type="ECO:0000256" key="13">
    <source>
        <dbReference type="ARBA" id="ARBA00023128"/>
    </source>
</evidence>
<dbReference type="EC" id="7.1.1.2" evidence="2 16"/>
<dbReference type="GO" id="GO:0015990">
    <property type="term" value="P:electron transport coupled proton transport"/>
    <property type="evidence" value="ECO:0007669"/>
    <property type="project" value="TreeGrafter"/>
</dbReference>
<feature type="transmembrane region" description="Helical" evidence="16">
    <location>
        <begin position="172"/>
        <end position="191"/>
    </location>
</feature>
<keyword evidence="13 16" id="KW-0496">Mitochondrion</keyword>
<keyword evidence="10 16" id="KW-1133">Transmembrane helix</keyword>
<keyword evidence="7" id="KW-0999">Mitochondrion inner membrane</keyword>
<comment type="subcellular location">
    <subcellularLocation>
        <location evidence="1">Mitochondrion inner membrane</location>
        <topology evidence="1">Multi-pass membrane protein</topology>
    </subcellularLocation>
</comment>
<evidence type="ECO:0000256" key="12">
    <source>
        <dbReference type="ARBA" id="ARBA00023075"/>
    </source>
</evidence>
<dbReference type="PANTHER" id="PTHR42829:SF2">
    <property type="entry name" value="NADH-UBIQUINONE OXIDOREDUCTASE CHAIN 5"/>
    <property type="match status" value="1"/>
</dbReference>
<keyword evidence="9" id="KW-0249">Electron transport</keyword>
<feature type="domain" description="NADH:quinone oxidoreductase/Mrp antiporter transmembrane" evidence="17">
    <location>
        <begin position="110"/>
        <end position="387"/>
    </location>
</feature>
<dbReference type="PRINTS" id="PR01434">
    <property type="entry name" value="NADHDHGNASE5"/>
</dbReference>
<comment type="function">
    <text evidence="16">Core subunit of the mitochondrial membrane respiratory chain NADH dehydrogenase (Complex I) which catalyzes electron transfer from NADH through the respiratory chain, using ubiquinone as an electron acceptor. Essential for the catalytic activity and assembly of complex I.</text>
</comment>
<evidence type="ECO:0000256" key="11">
    <source>
        <dbReference type="ARBA" id="ARBA00023027"/>
    </source>
</evidence>
<keyword evidence="8" id="KW-1278">Translocase</keyword>
<comment type="catalytic activity">
    <reaction evidence="15 16">
        <text>a ubiquinone + NADH + 5 H(+)(in) = a ubiquinol + NAD(+) + 4 H(+)(out)</text>
        <dbReference type="Rhea" id="RHEA:29091"/>
        <dbReference type="Rhea" id="RHEA-COMP:9565"/>
        <dbReference type="Rhea" id="RHEA-COMP:9566"/>
        <dbReference type="ChEBI" id="CHEBI:15378"/>
        <dbReference type="ChEBI" id="CHEBI:16389"/>
        <dbReference type="ChEBI" id="CHEBI:17976"/>
        <dbReference type="ChEBI" id="CHEBI:57540"/>
        <dbReference type="ChEBI" id="CHEBI:57945"/>
        <dbReference type="EC" id="7.1.1.2"/>
    </reaction>
</comment>
<dbReference type="AlphaFoldDB" id="A0A344AYV6"/>
<dbReference type="InterPro" id="IPR003945">
    <property type="entry name" value="NU5C-like"/>
</dbReference>
<evidence type="ECO:0000256" key="8">
    <source>
        <dbReference type="ARBA" id="ARBA00022967"/>
    </source>
</evidence>
<organism evidence="20">
    <name type="scientific">Amphioctopus fangsiao</name>
    <name type="common">Ocellated octopus</name>
    <name type="synonym">Octopus ocellatus</name>
    <dbReference type="NCBI Taxonomy" id="515817"/>
    <lineage>
        <taxon>Eukaryota</taxon>
        <taxon>Metazoa</taxon>
        <taxon>Spiralia</taxon>
        <taxon>Lophotrochozoa</taxon>
        <taxon>Mollusca</taxon>
        <taxon>Cephalopoda</taxon>
        <taxon>Coleoidea</taxon>
        <taxon>Octopodiformes</taxon>
        <taxon>Octopoda</taxon>
        <taxon>Incirrata</taxon>
        <taxon>Octopodidae</taxon>
        <taxon>Amphioctopus</taxon>
    </lineage>
</organism>
<feature type="transmembrane region" description="Helical" evidence="16">
    <location>
        <begin position="54"/>
        <end position="78"/>
    </location>
</feature>
<dbReference type="InterPro" id="IPR001750">
    <property type="entry name" value="ND/Mrp_TM"/>
</dbReference>
<feature type="transmembrane region" description="Helical" evidence="16">
    <location>
        <begin position="212"/>
        <end position="233"/>
    </location>
</feature>
<protein>
    <recommendedName>
        <fullName evidence="3 16">NADH-ubiquinone oxidoreductase chain 5</fullName>
        <ecNumber evidence="2 16">7.1.1.2</ecNumber>
    </recommendedName>
</protein>
<keyword evidence="6 16" id="KW-0812">Transmembrane</keyword>
<keyword evidence="4 16" id="KW-0813">Transport</keyword>
<feature type="transmembrane region" description="Helical" evidence="16">
    <location>
        <begin position="145"/>
        <end position="166"/>
    </location>
</feature>
<feature type="transmembrane region" description="Helical" evidence="16">
    <location>
        <begin position="90"/>
        <end position="108"/>
    </location>
</feature>
<evidence type="ECO:0000256" key="9">
    <source>
        <dbReference type="ARBA" id="ARBA00022982"/>
    </source>
</evidence>
<proteinExistence type="inferred from homology"/>
<evidence type="ECO:0000256" key="15">
    <source>
        <dbReference type="ARBA" id="ARBA00049551"/>
    </source>
</evidence>
<dbReference type="Pfam" id="PF00361">
    <property type="entry name" value="Proton_antipo_M"/>
    <property type="match status" value="1"/>
</dbReference>
<evidence type="ECO:0000313" key="20">
    <source>
        <dbReference type="EMBL" id="AWX90813.1"/>
    </source>
</evidence>
<feature type="transmembrane region" description="Helical" evidence="16">
    <location>
        <begin position="12"/>
        <end position="42"/>
    </location>
</feature>
<name>A0A344AYV6_AMPFA</name>
<dbReference type="PROSITE" id="PS51257">
    <property type="entry name" value="PROKAR_LIPOPROTEIN"/>
    <property type="match status" value="1"/>
</dbReference>
<evidence type="ECO:0000256" key="1">
    <source>
        <dbReference type="ARBA" id="ARBA00004448"/>
    </source>
</evidence>
<dbReference type="EMBL" id="MF029692">
    <property type="protein sequence ID" value="AWX90813.1"/>
    <property type="molecule type" value="Genomic_DNA"/>
</dbReference>
<evidence type="ECO:0000256" key="10">
    <source>
        <dbReference type="ARBA" id="ARBA00022989"/>
    </source>
</evidence>
<dbReference type="GO" id="GO:0005743">
    <property type="term" value="C:mitochondrial inner membrane"/>
    <property type="evidence" value="ECO:0007669"/>
    <property type="project" value="UniProtKB-SubCell"/>
</dbReference>
<dbReference type="GO" id="GO:0008137">
    <property type="term" value="F:NADH dehydrogenase (ubiquinone) activity"/>
    <property type="evidence" value="ECO:0007669"/>
    <property type="project" value="UniProtKB-EC"/>
</dbReference>
<comment type="similarity">
    <text evidence="16">Belongs to the complex I subunit 5 family.</text>
</comment>
<dbReference type="InterPro" id="IPR001516">
    <property type="entry name" value="Proton_antipo_N"/>
</dbReference>
<feature type="transmembrane region" description="Helical" evidence="16">
    <location>
        <begin position="239"/>
        <end position="263"/>
    </location>
</feature>
<evidence type="ECO:0000256" key="7">
    <source>
        <dbReference type="ARBA" id="ARBA00022792"/>
    </source>
</evidence>
<keyword evidence="5" id="KW-0679">Respiratory chain</keyword>
<evidence type="ECO:0000256" key="6">
    <source>
        <dbReference type="ARBA" id="ARBA00022692"/>
    </source>
</evidence>
<feature type="transmembrane region" description="Helical" evidence="16">
    <location>
        <begin position="418"/>
        <end position="441"/>
    </location>
</feature>
<dbReference type="PANTHER" id="PTHR42829">
    <property type="entry name" value="NADH-UBIQUINONE OXIDOREDUCTASE CHAIN 5"/>
    <property type="match status" value="1"/>
</dbReference>
<feature type="domain" description="NADH-Ubiquinone oxidoreductase (complex I) chain 5 N-terminal" evidence="18">
    <location>
        <begin position="42"/>
        <end position="91"/>
    </location>
</feature>
<dbReference type="GO" id="GO:0042773">
    <property type="term" value="P:ATP synthesis coupled electron transport"/>
    <property type="evidence" value="ECO:0007669"/>
    <property type="project" value="InterPro"/>
</dbReference>
<feature type="transmembrane region" description="Helical" evidence="16">
    <location>
        <begin position="493"/>
        <end position="511"/>
    </location>
</feature>
<reference evidence="20" key="1">
    <citation type="submission" date="2017-05" db="EMBL/GenBank/DDBJ databases">
        <title>Determination of the complete mitochondrial DNA sequence of Octopus ocellatus.</title>
        <authorList>
            <person name="Wei C."/>
        </authorList>
    </citation>
    <scope>NUCLEOTIDE SEQUENCE</scope>
    <source>
        <strain evidence="20">ZS</strain>
    </source>
</reference>
<dbReference type="Pfam" id="PF00662">
    <property type="entry name" value="Proton_antipo_N"/>
    <property type="match status" value="1"/>
</dbReference>
<sequence length="564" mass="65238">MNKMKLEIFFSLLLMMSCFFMFMLFMYMILNNCCYIISWEIFNVMSLFVELDILLDWVSCSFSGLVCLISSSICIFSVSYMKGDVNVNRFMMVLVLFVLSMNFLIFIPSFVSLILGWNGLGLVSFCLVIYYQNNKSLSAGMLTVLMNRIGDCFILAGISIMSLMGHWNYLCIWYFIFFEICMIFVVIAGMTKSAQIPFSSWLPAAMAAPTPVSALVHSSTLVTAGVFLLIRFYNYLIEVSFFCDFLLFISIMTTFMSGVCAVYEYDMKKVIALSTLSQLGMMMMSLGLKMPMLSLFHLYTHAMFKALLFLCGGNIIHSFFGVQDIRDMKGVIYVLPFTSIIFNISNMALCGFPFLAGFYSKDLIIEMVLNSNMNMLITMFVMFGVCLTMFYSMRMSMYMLWGDVKSMVYENMMDDDKYVIMSMLILCMGALFGGFVLQTMVFCFNEIIILPLLYKLMVLFLLMFSLLFSFSLWMFSMNKMNYNLIYWCNSKMWFMSSLSGYPFMVLIKNISNMNLKLVDMGWLEMLGGQGILMLIKKLMYIMEWWMVVLFNINLIIIMFIIFMF</sequence>
<evidence type="ECO:0000256" key="5">
    <source>
        <dbReference type="ARBA" id="ARBA00022660"/>
    </source>
</evidence>
<keyword evidence="11 16" id="KW-0520">NAD</keyword>
<feature type="transmembrane region" description="Helical" evidence="16">
    <location>
        <begin position="544"/>
        <end position="563"/>
    </location>
</feature>
<keyword evidence="12 16" id="KW-0830">Ubiquinone</keyword>
<gene>
    <name evidence="20" type="primary">ND5</name>
</gene>
<feature type="domain" description="NADH dehydrogenase subunit 5 C-terminal" evidence="19">
    <location>
        <begin position="391"/>
        <end position="563"/>
    </location>
</feature>